<keyword evidence="2" id="KW-1185">Reference proteome</keyword>
<dbReference type="Proteomes" id="UP000266861">
    <property type="component" value="Unassembled WGS sequence"/>
</dbReference>
<proteinExistence type="predicted"/>
<dbReference type="AlphaFoldDB" id="A0A397H9L5"/>
<accession>A0A397H9L5</accession>
<dbReference type="EMBL" id="PQFF01000335">
    <property type="protein sequence ID" value="RHZ58618.1"/>
    <property type="molecule type" value="Genomic_DNA"/>
</dbReference>
<evidence type="ECO:0000313" key="1">
    <source>
        <dbReference type="EMBL" id="RHZ58618.1"/>
    </source>
</evidence>
<gene>
    <name evidence="1" type="ORF">Glove_372g119</name>
</gene>
<protein>
    <submittedName>
        <fullName evidence="1">Uncharacterized protein</fullName>
    </submittedName>
</protein>
<comment type="caution">
    <text evidence="1">The sequence shown here is derived from an EMBL/GenBank/DDBJ whole genome shotgun (WGS) entry which is preliminary data.</text>
</comment>
<evidence type="ECO:0000313" key="2">
    <source>
        <dbReference type="Proteomes" id="UP000266861"/>
    </source>
</evidence>
<name>A0A397H9L5_9GLOM</name>
<sequence length="77" mass="9008">MTLTPAYSSELHYNPDGEREFWHLNLTFGSSRIASSAYQKWPTRNSHSIAQVHLSNLKLLTYLKFENRLRLFQPQGL</sequence>
<organism evidence="1 2">
    <name type="scientific">Diversispora epigaea</name>
    <dbReference type="NCBI Taxonomy" id="1348612"/>
    <lineage>
        <taxon>Eukaryota</taxon>
        <taxon>Fungi</taxon>
        <taxon>Fungi incertae sedis</taxon>
        <taxon>Mucoromycota</taxon>
        <taxon>Glomeromycotina</taxon>
        <taxon>Glomeromycetes</taxon>
        <taxon>Diversisporales</taxon>
        <taxon>Diversisporaceae</taxon>
        <taxon>Diversispora</taxon>
    </lineage>
</organism>
<dbReference type="OrthoDB" id="2286726at2759"/>
<reference evidence="1 2" key="1">
    <citation type="submission" date="2018-08" db="EMBL/GenBank/DDBJ databases">
        <title>Genome and evolution of the arbuscular mycorrhizal fungus Diversispora epigaea (formerly Glomus versiforme) and its bacterial endosymbionts.</title>
        <authorList>
            <person name="Sun X."/>
            <person name="Fei Z."/>
            <person name="Harrison M."/>
        </authorList>
    </citation>
    <scope>NUCLEOTIDE SEQUENCE [LARGE SCALE GENOMIC DNA]</scope>
    <source>
        <strain evidence="1 2">IT104</strain>
    </source>
</reference>